<keyword evidence="2" id="KW-1185">Reference proteome</keyword>
<sequence>MSELQTPRFIAPHFIEIEGGVDVPGPVRRACAFTTAAPGWPRDASGATHHHLCVLLSENGRWHETGAVQWRTEGRALSSGEPPAVATGRAPDLMRGIVAALGAAHAPVHPRGDATPPAGTVLCVAPAFVPIAREPGLPGIWACSHLSAAGPVSAEHPWTHLQTAFIRAWPGGEGPAFRCELETLSFSAVMSGAARAGTAARETAFWSAASLEEAMQSCQARIFAPRTAAAEDRR</sequence>
<dbReference type="AlphaFoldDB" id="A0A845BFB6"/>
<proteinExistence type="predicted"/>
<dbReference type="RefSeq" id="WP_160938947.1">
    <property type="nucleotide sequence ID" value="NZ_SNVJ01000023.1"/>
</dbReference>
<dbReference type="EMBL" id="SNVJ01000023">
    <property type="protein sequence ID" value="MXP65538.1"/>
    <property type="molecule type" value="Genomic_DNA"/>
</dbReference>
<comment type="caution">
    <text evidence="1">The sequence shown here is derived from an EMBL/GenBank/DDBJ whole genome shotgun (WGS) entry which is preliminary data.</text>
</comment>
<dbReference type="Proteomes" id="UP000460715">
    <property type="component" value="Unassembled WGS sequence"/>
</dbReference>
<evidence type="ECO:0000313" key="2">
    <source>
        <dbReference type="Proteomes" id="UP000460715"/>
    </source>
</evidence>
<dbReference type="OrthoDB" id="7265212at2"/>
<gene>
    <name evidence="1" type="ORF">E0493_19505</name>
</gene>
<evidence type="ECO:0000313" key="1">
    <source>
        <dbReference type="EMBL" id="MXP65538.1"/>
    </source>
</evidence>
<organism evidence="1 2">
    <name type="scientific">Teichococcus coralli</name>
    <dbReference type="NCBI Taxonomy" id="2545983"/>
    <lineage>
        <taxon>Bacteria</taxon>
        <taxon>Pseudomonadati</taxon>
        <taxon>Pseudomonadota</taxon>
        <taxon>Alphaproteobacteria</taxon>
        <taxon>Acetobacterales</taxon>
        <taxon>Roseomonadaceae</taxon>
        <taxon>Roseomonas</taxon>
    </lineage>
</organism>
<name>A0A845BFB6_9PROT</name>
<accession>A0A845BFB6</accession>
<protein>
    <submittedName>
        <fullName evidence="1">Uncharacterized protein</fullName>
    </submittedName>
</protein>
<reference evidence="1 2" key="1">
    <citation type="submission" date="2019-03" db="EMBL/GenBank/DDBJ databases">
        <title>Roseomonas sp. a novel Roseomonas species isolated from Sea whip Gorgonian.</title>
        <authorList>
            <person name="Li F."/>
            <person name="Pan X."/>
            <person name="Huang S."/>
            <person name="Li Z."/>
            <person name="Meng B."/>
        </authorList>
    </citation>
    <scope>NUCLEOTIDE SEQUENCE [LARGE SCALE GENOMIC DNA]</scope>
    <source>
        <strain evidence="1 2">M0104</strain>
    </source>
</reference>